<comment type="catalytic activity">
    <reaction evidence="9">
        <text>D-ribose + ATP = D-ribose 5-phosphate + ADP + H(+)</text>
        <dbReference type="Rhea" id="RHEA:13697"/>
        <dbReference type="ChEBI" id="CHEBI:15378"/>
        <dbReference type="ChEBI" id="CHEBI:30616"/>
        <dbReference type="ChEBI" id="CHEBI:47013"/>
        <dbReference type="ChEBI" id="CHEBI:78346"/>
        <dbReference type="ChEBI" id="CHEBI:456216"/>
        <dbReference type="EC" id="2.7.1.15"/>
    </reaction>
</comment>
<keyword evidence="9" id="KW-0963">Cytoplasm</keyword>
<feature type="binding site" evidence="9">
    <location>
        <begin position="10"/>
        <end position="12"/>
    </location>
    <ligand>
        <name>substrate</name>
    </ligand>
</feature>
<comment type="pathway">
    <text evidence="9">Carbohydrate metabolism; D-ribose degradation; D-ribose 5-phosphate from beta-D-ribopyranose: step 2/2.</text>
</comment>
<keyword evidence="12" id="KW-1185">Reference proteome</keyword>
<evidence type="ECO:0000256" key="7">
    <source>
        <dbReference type="ARBA" id="ARBA00022958"/>
    </source>
</evidence>
<dbReference type="HAMAP" id="MF_01987">
    <property type="entry name" value="Ribokinase"/>
    <property type="match status" value="1"/>
</dbReference>
<dbReference type="Gene3D" id="3.40.1190.20">
    <property type="match status" value="1"/>
</dbReference>
<comment type="activity regulation">
    <text evidence="9">Activated by a monovalent cation that binds near, but not in, the active site. The most likely occupant of the site in vivo is potassium. Ion binding induces a conformational change that may alter substrate affinity.</text>
</comment>
<feature type="binding site" evidence="9">
    <location>
        <position position="277"/>
    </location>
    <ligand>
        <name>K(+)</name>
        <dbReference type="ChEBI" id="CHEBI:29103"/>
    </ligand>
</feature>
<proteinExistence type="inferred from homology"/>
<evidence type="ECO:0000313" key="11">
    <source>
        <dbReference type="EMBL" id="MBM6920485.1"/>
    </source>
</evidence>
<dbReference type="GO" id="GO:0004747">
    <property type="term" value="F:ribokinase activity"/>
    <property type="evidence" value="ECO:0007669"/>
    <property type="project" value="UniProtKB-UniRule"/>
</dbReference>
<sequence>MKILNFGSMNIDDVYTVSHFVKPGETIKPISYERFSGGKGLNQSIALARAGAEVYHAGMIGEDGAFLKELLAKSGVRTEFVQTVNTPTGRAIIQVEERTGQNCIILFGGANQCAVREQIDAVLSQFGEGDWLLLQNEINEIGYLMEQAHARGMTVVFNPSPFSASVMHYPLSYVDWFFVNEIEGAAIARTDTPDAIIAGICTRYPDCRVVLTLGTNGACAYDRKQKASHPIFSVDVVDTTGAGDTFTGYFLHAIASGGTLSDALRTASAASALAVSKKGAAPSIPTAAEVSNFLKQQENKS</sequence>
<feature type="binding site" evidence="9">
    <location>
        <position position="240"/>
    </location>
    <ligand>
        <name>K(+)</name>
        <dbReference type="ChEBI" id="CHEBI:29103"/>
    </ligand>
</feature>
<keyword evidence="5 9" id="KW-0067">ATP-binding</keyword>
<feature type="binding site" evidence="9">
    <location>
        <begin position="212"/>
        <end position="217"/>
    </location>
    <ligand>
        <name>ATP</name>
        <dbReference type="ChEBI" id="CHEBI:30616"/>
    </ligand>
</feature>
<feature type="binding site" evidence="9">
    <location>
        <position position="180"/>
    </location>
    <ligand>
        <name>ATP</name>
        <dbReference type="ChEBI" id="CHEBI:30616"/>
    </ligand>
</feature>
<evidence type="ECO:0000256" key="1">
    <source>
        <dbReference type="ARBA" id="ARBA00022679"/>
    </source>
</evidence>
<evidence type="ECO:0000256" key="5">
    <source>
        <dbReference type="ARBA" id="ARBA00022840"/>
    </source>
</evidence>
<evidence type="ECO:0000256" key="3">
    <source>
        <dbReference type="ARBA" id="ARBA00022741"/>
    </source>
</evidence>
<feature type="binding site" evidence="9">
    <location>
        <begin position="243"/>
        <end position="244"/>
    </location>
    <ligand>
        <name>ATP</name>
        <dbReference type="ChEBI" id="CHEBI:30616"/>
    </ligand>
</feature>
<reference evidence="11" key="1">
    <citation type="submission" date="2020-08" db="EMBL/GenBank/DDBJ databases">
        <authorList>
            <person name="Cejkova D."/>
            <person name="Kubasova T."/>
            <person name="Jahodarova E."/>
            <person name="Rychlik I."/>
        </authorList>
    </citation>
    <scope>NUCLEOTIDE SEQUENCE</scope>
    <source>
        <strain evidence="11">An559</strain>
    </source>
</reference>
<dbReference type="PRINTS" id="PR00990">
    <property type="entry name" value="RIBOKINASE"/>
</dbReference>
<keyword evidence="1 9" id="KW-0808">Transferase</keyword>
<feature type="binding site" evidence="9">
    <location>
        <position position="244"/>
    </location>
    <ligand>
        <name>substrate</name>
    </ligand>
</feature>
<feature type="binding site" evidence="9">
    <location>
        <position position="137"/>
    </location>
    <ligand>
        <name>substrate</name>
    </ligand>
</feature>
<comment type="function">
    <text evidence="9">Catalyzes the phosphorylation of ribose at O-5 in a reaction requiring ATP and magnesium. The resulting D-ribose-5-phosphate can then be used either for sythesis of nucleotides, histidine, and tryptophan, or as a component of the pentose phosphate pathway.</text>
</comment>
<dbReference type="GO" id="GO:0005737">
    <property type="term" value="C:cytoplasm"/>
    <property type="evidence" value="ECO:0007669"/>
    <property type="project" value="UniProtKB-SubCell"/>
</dbReference>
<comment type="caution">
    <text evidence="11">The sequence shown here is derived from an EMBL/GenBank/DDBJ whole genome shotgun (WGS) entry which is preliminary data.</text>
</comment>
<feature type="binding site" evidence="9">
    <location>
        <begin position="38"/>
        <end position="42"/>
    </location>
    <ligand>
        <name>substrate</name>
    </ligand>
</feature>
<dbReference type="Pfam" id="PF00294">
    <property type="entry name" value="PfkB"/>
    <property type="match status" value="1"/>
</dbReference>
<keyword evidence="2 9" id="KW-0479">Metal-binding</keyword>
<dbReference type="EMBL" id="JACJKY010000006">
    <property type="protein sequence ID" value="MBM6920485.1"/>
    <property type="molecule type" value="Genomic_DNA"/>
</dbReference>
<organism evidence="11 12">
    <name type="scientific">Merdimmobilis hominis</name>
    <dbReference type="NCBI Taxonomy" id="2897707"/>
    <lineage>
        <taxon>Bacteria</taxon>
        <taxon>Bacillati</taxon>
        <taxon>Bacillota</taxon>
        <taxon>Clostridia</taxon>
        <taxon>Eubacteriales</taxon>
        <taxon>Oscillospiraceae</taxon>
        <taxon>Merdimmobilis</taxon>
    </lineage>
</organism>
<gene>
    <name evidence="9" type="primary">rbsK</name>
    <name evidence="11" type="ORF">H6A12_04860</name>
</gene>
<evidence type="ECO:0000259" key="10">
    <source>
        <dbReference type="Pfam" id="PF00294"/>
    </source>
</evidence>
<dbReference type="SUPFAM" id="SSF53613">
    <property type="entry name" value="Ribokinase-like"/>
    <property type="match status" value="1"/>
</dbReference>
<accession>A0A939BDQ0</accession>
<dbReference type="GO" id="GO:0005524">
    <property type="term" value="F:ATP binding"/>
    <property type="evidence" value="ECO:0007669"/>
    <property type="project" value="UniProtKB-UniRule"/>
</dbReference>
<dbReference type="InterPro" id="IPR011877">
    <property type="entry name" value="Ribokinase"/>
</dbReference>
<dbReference type="InterPro" id="IPR029056">
    <property type="entry name" value="Ribokinase-like"/>
</dbReference>
<dbReference type="InterPro" id="IPR002139">
    <property type="entry name" value="Ribo/fructo_kinase"/>
</dbReference>
<comment type="caution">
    <text evidence="9">Lacks conserved residue(s) required for the propagation of feature annotation.</text>
</comment>
<keyword evidence="6 9" id="KW-0460">Magnesium</keyword>
<comment type="subunit">
    <text evidence="9">Homodimer.</text>
</comment>
<keyword evidence="7 9" id="KW-0630">Potassium</keyword>
<reference evidence="11" key="2">
    <citation type="journal article" date="2021" name="Sci. Rep.">
        <title>The distribution of antibiotic resistance genes in chicken gut microbiota commensals.</title>
        <authorList>
            <person name="Juricova H."/>
            <person name="Matiasovicova J."/>
            <person name="Kubasova T."/>
            <person name="Cejkova D."/>
            <person name="Rychlik I."/>
        </authorList>
    </citation>
    <scope>NUCLEOTIDE SEQUENCE</scope>
    <source>
        <strain evidence="11">An559</strain>
    </source>
</reference>
<feature type="binding site" evidence="9">
    <location>
        <position position="279"/>
    </location>
    <ligand>
        <name>K(+)</name>
        <dbReference type="ChEBI" id="CHEBI:29103"/>
    </ligand>
</feature>
<evidence type="ECO:0000313" key="12">
    <source>
        <dbReference type="Proteomes" id="UP000774750"/>
    </source>
</evidence>
<evidence type="ECO:0000256" key="9">
    <source>
        <dbReference type="HAMAP-Rule" id="MF_01987"/>
    </source>
</evidence>
<evidence type="ECO:0000256" key="4">
    <source>
        <dbReference type="ARBA" id="ARBA00022777"/>
    </source>
</evidence>
<feature type="domain" description="Carbohydrate kinase PfkB" evidence="10">
    <location>
        <begin position="3"/>
        <end position="286"/>
    </location>
</feature>
<dbReference type="CDD" id="cd01174">
    <property type="entry name" value="ribokinase"/>
    <property type="match status" value="1"/>
</dbReference>
<dbReference type="PANTHER" id="PTHR10584:SF166">
    <property type="entry name" value="RIBOKINASE"/>
    <property type="match status" value="1"/>
</dbReference>
<feature type="active site" description="Proton acceptor" evidence="9">
    <location>
        <position position="244"/>
    </location>
</feature>
<comment type="cofactor">
    <cofactor evidence="9">
        <name>Mg(2+)</name>
        <dbReference type="ChEBI" id="CHEBI:18420"/>
    </cofactor>
    <text evidence="9">Requires a divalent cation, most likely magnesium in vivo, as an electrophilic catalyst to aid phosphoryl group transfer. It is the chelate of the metal and the nucleotide that is the actual substrate.</text>
</comment>
<dbReference type="GO" id="GO:0019303">
    <property type="term" value="P:D-ribose catabolic process"/>
    <property type="evidence" value="ECO:0007669"/>
    <property type="project" value="UniProtKB-UniRule"/>
</dbReference>
<feature type="binding site" evidence="9">
    <location>
        <position position="274"/>
    </location>
    <ligand>
        <name>K(+)</name>
        <dbReference type="ChEBI" id="CHEBI:29103"/>
    </ligand>
</feature>
<evidence type="ECO:0000256" key="2">
    <source>
        <dbReference type="ARBA" id="ARBA00022723"/>
    </source>
</evidence>
<keyword evidence="3 9" id="KW-0547">Nucleotide-binding</keyword>
<evidence type="ECO:0000256" key="8">
    <source>
        <dbReference type="ARBA" id="ARBA00023277"/>
    </source>
</evidence>
<dbReference type="AlphaFoldDB" id="A0A939BDQ0"/>
<dbReference type="EC" id="2.7.1.15" evidence="9"/>
<evidence type="ECO:0000256" key="6">
    <source>
        <dbReference type="ARBA" id="ARBA00022842"/>
    </source>
</evidence>
<dbReference type="RefSeq" id="WP_204445415.1">
    <property type="nucleotide sequence ID" value="NZ_JACJKY010000006.1"/>
</dbReference>
<feature type="binding site" evidence="9">
    <location>
        <position position="283"/>
    </location>
    <ligand>
        <name>K(+)</name>
        <dbReference type="ChEBI" id="CHEBI:29103"/>
    </ligand>
</feature>
<dbReference type="GO" id="GO:0046872">
    <property type="term" value="F:metal ion binding"/>
    <property type="evidence" value="ECO:0007669"/>
    <property type="project" value="UniProtKB-KW"/>
</dbReference>
<protein>
    <recommendedName>
        <fullName evidence="9">Ribokinase</fullName>
        <shortName evidence="9">RK</shortName>
        <ecNumber evidence="9">2.7.1.15</ecNumber>
    </recommendedName>
</protein>
<comment type="similarity">
    <text evidence="9">Belongs to the carbohydrate kinase PfkB family. Ribokinase subfamily.</text>
</comment>
<feature type="binding site" evidence="9">
    <location>
        <position position="238"/>
    </location>
    <ligand>
        <name>K(+)</name>
        <dbReference type="ChEBI" id="CHEBI:29103"/>
    </ligand>
</feature>
<dbReference type="InterPro" id="IPR011611">
    <property type="entry name" value="PfkB_dom"/>
</dbReference>
<name>A0A939BDQ0_9FIRM</name>
<dbReference type="PANTHER" id="PTHR10584">
    <property type="entry name" value="SUGAR KINASE"/>
    <property type="match status" value="1"/>
</dbReference>
<dbReference type="Proteomes" id="UP000774750">
    <property type="component" value="Unassembled WGS sequence"/>
</dbReference>
<keyword evidence="4 9" id="KW-0418">Kinase</keyword>
<keyword evidence="8 9" id="KW-0119">Carbohydrate metabolism</keyword>
<comment type="subcellular location">
    <subcellularLocation>
        <location evidence="9">Cytoplasm</location>
    </subcellularLocation>
</comment>